<feature type="region of interest" description="Disordered" evidence="2">
    <location>
        <begin position="502"/>
        <end position="522"/>
    </location>
</feature>
<dbReference type="InterPro" id="IPR029060">
    <property type="entry name" value="PIN-like_dom_sf"/>
</dbReference>
<feature type="region of interest" description="Disordered" evidence="2">
    <location>
        <begin position="789"/>
        <end position="832"/>
    </location>
</feature>
<dbReference type="AlphaFoldDB" id="A0A2A9NSX4"/>
<dbReference type="Proteomes" id="UP000242287">
    <property type="component" value="Unassembled WGS sequence"/>
</dbReference>
<dbReference type="STRING" id="703135.A0A2A9NSX4"/>
<accession>A0A2A9NSX4</accession>
<organism evidence="3 4">
    <name type="scientific">Amanita thiersii Skay4041</name>
    <dbReference type="NCBI Taxonomy" id="703135"/>
    <lineage>
        <taxon>Eukaryota</taxon>
        <taxon>Fungi</taxon>
        <taxon>Dikarya</taxon>
        <taxon>Basidiomycota</taxon>
        <taxon>Agaricomycotina</taxon>
        <taxon>Agaricomycetes</taxon>
        <taxon>Agaricomycetidae</taxon>
        <taxon>Agaricales</taxon>
        <taxon>Pluteineae</taxon>
        <taxon>Amanitaceae</taxon>
        <taxon>Amanita</taxon>
    </lineage>
</organism>
<dbReference type="Gene3D" id="3.40.50.1010">
    <property type="entry name" value="5'-nuclease"/>
    <property type="match status" value="1"/>
</dbReference>
<dbReference type="PANTHER" id="PTHR15665:SF1">
    <property type="entry name" value="PROTEIN ASTEROID HOMOLOG 1"/>
    <property type="match status" value="1"/>
</dbReference>
<dbReference type="PANTHER" id="PTHR15665">
    <property type="entry name" value="ASTEROID PROTEIN"/>
    <property type="match status" value="1"/>
</dbReference>
<keyword evidence="4" id="KW-1185">Reference proteome</keyword>
<dbReference type="OrthoDB" id="25987at2759"/>
<evidence type="ECO:0000256" key="2">
    <source>
        <dbReference type="SAM" id="MobiDB-lite"/>
    </source>
</evidence>
<protein>
    <recommendedName>
        <fullName evidence="5">Asteroid domain-containing protein</fullName>
    </recommendedName>
</protein>
<evidence type="ECO:0000313" key="4">
    <source>
        <dbReference type="Proteomes" id="UP000242287"/>
    </source>
</evidence>
<gene>
    <name evidence="3" type="ORF">AMATHDRAFT_192297</name>
</gene>
<feature type="compositionally biased region" description="Basic and acidic residues" evidence="2">
    <location>
        <begin position="789"/>
        <end position="810"/>
    </location>
</feature>
<dbReference type="InterPro" id="IPR026832">
    <property type="entry name" value="Asteroid"/>
</dbReference>
<name>A0A2A9NSX4_9AGAR</name>
<comment type="similarity">
    <text evidence="1">Belongs to the asteroid family.</text>
</comment>
<sequence length="832" mass="92430">MGVHGLTTFLQENKRPLSRSFDFPLASSGTVTPVVVDAWSFTYKLYSDSNLPWVYGGEYPDFYNLVTKTVQAWISIGFQVYFVFDAGPCPRLKFPTVIQRRNQTNVQNSLLFFRTSPGSRSTGLFLNETRIIPPFALNTCLDALQSLAETSPALELHFADEEGDPFAVELAGRVNGYVIGNDSDFVILNSDGYKGYIPLEEMAWFLLEPVEPSFDDDSNGEFQIVRKYKSKKKATSVSGSGNGVIPPISDTGRLKLSLVTYSPDLLAAHLRIPVALLPLLGAIVGNDYTRHTDNARRSSQTLFFERHLTLGQRIQRTAATIQNILSPDHHKKRVKHHIGSVIELIERTVNTLLARWAGTLGSGEIVAVIDEIVNDALQYGIPKYKGDLSDKENLWPTNVCSLHDPEACPLLPIISRHLEVTEAESVEGDMTQQQQIEIRGMYISAYRQGRLSGKVLDVLNTGSSWPRLFLENPDIETVGRSIGRPIRIWMYAIIADALGLPISTPPQPENGTSSNLEQNEEDDDEIIDVVESHSEDEEISYADMLAPLKGELQRLHSHQQHDKLEASGQASSVSSGTIKRPVALGVLRVDEYLRRGTRLTNESIEVPLLTDLLSSISASQFHFDDPTPLMLRPQEDALTVLLHVLKSDVPKVRILKGKQLTIALALRWILFTLQKRAVEFNNREREQERWTRREALCFLLSLSTNSSEPADTPIINRNIQIVAQVLMALDSIFTLASALLITDIIPPISSMFSGKKLHALLTGVLPLDQNGVPEHLWEACQEGLEHSFMEEKKKKSSEKAKSTEGVKSKSIDAAVAPGPRPNPFAMLAEGTA</sequence>
<reference evidence="3 4" key="1">
    <citation type="submission" date="2014-02" db="EMBL/GenBank/DDBJ databases">
        <title>Transposable element dynamics among asymbiotic and ectomycorrhizal Amanita fungi.</title>
        <authorList>
            <consortium name="DOE Joint Genome Institute"/>
            <person name="Hess J."/>
            <person name="Skrede I."/>
            <person name="Wolfe B."/>
            <person name="LaButti K."/>
            <person name="Ohm R.A."/>
            <person name="Grigoriev I.V."/>
            <person name="Pringle A."/>
        </authorList>
    </citation>
    <scope>NUCLEOTIDE SEQUENCE [LARGE SCALE GENOMIC DNA]</scope>
    <source>
        <strain evidence="3 4">SKay4041</strain>
    </source>
</reference>
<proteinExistence type="inferred from homology"/>
<dbReference type="SUPFAM" id="SSF88723">
    <property type="entry name" value="PIN domain-like"/>
    <property type="match status" value="1"/>
</dbReference>
<evidence type="ECO:0000256" key="1">
    <source>
        <dbReference type="ARBA" id="ARBA00007398"/>
    </source>
</evidence>
<evidence type="ECO:0008006" key="5">
    <source>
        <dbReference type="Google" id="ProtNLM"/>
    </source>
</evidence>
<dbReference type="EMBL" id="KZ301995">
    <property type="protein sequence ID" value="PFH50876.1"/>
    <property type="molecule type" value="Genomic_DNA"/>
</dbReference>
<evidence type="ECO:0000313" key="3">
    <source>
        <dbReference type="EMBL" id="PFH50876.1"/>
    </source>
</evidence>